<name>A0A2S4M1D6_9BURK</name>
<dbReference type="RefSeq" id="WP_103706296.1">
    <property type="nucleotide sequence ID" value="NZ_PQGA01000014.1"/>
</dbReference>
<dbReference type="InterPro" id="IPR021751">
    <property type="entry name" value="DUF3318"/>
</dbReference>
<comment type="caution">
    <text evidence="2">The sequence shown here is derived from an EMBL/GenBank/DDBJ whole genome shotgun (WGS) entry which is preliminary data.</text>
</comment>
<reference evidence="2 3" key="1">
    <citation type="submission" date="2018-01" db="EMBL/GenBank/DDBJ databases">
        <title>Genomic Encyclopedia of Type Strains, Phase III (KMG-III): the genomes of soil and plant-associated and newly described type strains.</title>
        <authorList>
            <person name="Whitman W."/>
        </authorList>
    </citation>
    <scope>NUCLEOTIDE SEQUENCE [LARGE SCALE GENOMIC DNA]</scope>
    <source>
        <strain evidence="2 3">JCM 18070</strain>
    </source>
</reference>
<evidence type="ECO:0000313" key="3">
    <source>
        <dbReference type="Proteomes" id="UP000237381"/>
    </source>
</evidence>
<dbReference type="Proteomes" id="UP000237381">
    <property type="component" value="Unassembled WGS sequence"/>
</dbReference>
<evidence type="ECO:0000256" key="1">
    <source>
        <dbReference type="SAM" id="MobiDB-lite"/>
    </source>
</evidence>
<dbReference type="Pfam" id="PF11780">
    <property type="entry name" value="DUF3318"/>
    <property type="match status" value="1"/>
</dbReference>
<evidence type="ECO:0000313" key="2">
    <source>
        <dbReference type="EMBL" id="POR48447.1"/>
    </source>
</evidence>
<sequence length="163" mass="17837">MSQLRPDQAFRPTRPHSRDLSTPQMRALRKELLLVRASVERAEMAVSIIELRESVTHFSWLRFLVPGFGRAAASASGSTGAMGALGGGFGNLLKQYPLLSSLISLVVAKPLRDGIASAAKPVVKWGGLAFTAYEAWRVWQQMRRQRDAGTARRAASEEDDLTG</sequence>
<gene>
    <name evidence="2" type="ORF">B0G62_11430</name>
</gene>
<feature type="region of interest" description="Disordered" evidence="1">
    <location>
        <begin position="1"/>
        <end position="22"/>
    </location>
</feature>
<dbReference type="OrthoDB" id="9131106at2"/>
<proteinExistence type="predicted"/>
<dbReference type="AlphaFoldDB" id="A0A2S4M1D6"/>
<dbReference type="EMBL" id="PQGA01000014">
    <property type="protein sequence ID" value="POR48447.1"/>
    <property type="molecule type" value="Genomic_DNA"/>
</dbReference>
<accession>A0A2S4M1D6</accession>
<protein>
    <submittedName>
        <fullName evidence="2">Uncharacterized protein DUF3318</fullName>
    </submittedName>
</protein>
<keyword evidence="3" id="KW-1185">Reference proteome</keyword>
<organism evidence="2 3">
    <name type="scientific">Paraburkholderia eburnea</name>
    <dbReference type="NCBI Taxonomy" id="1189126"/>
    <lineage>
        <taxon>Bacteria</taxon>
        <taxon>Pseudomonadati</taxon>
        <taxon>Pseudomonadota</taxon>
        <taxon>Betaproteobacteria</taxon>
        <taxon>Burkholderiales</taxon>
        <taxon>Burkholderiaceae</taxon>
        <taxon>Paraburkholderia</taxon>
    </lineage>
</organism>